<reference evidence="1" key="1">
    <citation type="submission" date="2020-06" db="EMBL/GenBank/DDBJ databases">
        <title>Unique genomic features of the anaerobic methanotrophic archaea.</title>
        <authorList>
            <person name="Chadwick G.L."/>
            <person name="Skennerton C.T."/>
            <person name="Laso-Perez R."/>
            <person name="Leu A.O."/>
            <person name="Speth D.R."/>
            <person name="Yu H."/>
            <person name="Morgan-Lang C."/>
            <person name="Hatzenpichler R."/>
            <person name="Goudeau D."/>
            <person name="Malmstrom R."/>
            <person name="Brazelton W.J."/>
            <person name="Woyke T."/>
            <person name="Hallam S.J."/>
            <person name="Tyson G.W."/>
            <person name="Wegener G."/>
            <person name="Boetius A."/>
            <person name="Orphan V."/>
        </authorList>
    </citation>
    <scope>NUCLEOTIDE SEQUENCE</scope>
</reference>
<organism evidence="1">
    <name type="scientific">Candidatus Methanophaga sp. ANME-1 ERB7</name>
    <dbReference type="NCBI Taxonomy" id="2759913"/>
    <lineage>
        <taxon>Archaea</taxon>
        <taxon>Methanobacteriati</taxon>
        <taxon>Methanobacteriota</taxon>
        <taxon>Stenosarchaea group</taxon>
        <taxon>Methanomicrobia</taxon>
        <taxon>Candidatus Methanophagales</taxon>
        <taxon>Candidatus Methanophagaceae</taxon>
        <taxon>Candidatus Methanophaga</taxon>
    </lineage>
</organism>
<protein>
    <recommendedName>
        <fullName evidence="2">DUF2124 domain-containing protein</fullName>
    </recommendedName>
</protein>
<proteinExistence type="predicted"/>
<gene>
    <name evidence="1" type="ORF">EIIOIEJP_00027</name>
</gene>
<dbReference type="InterPro" id="IPR009183">
    <property type="entry name" value="UCP004962"/>
</dbReference>
<name>A0A7G9Z836_9EURY</name>
<sequence length="158" mass="17537">MKKKTGIVGFTGTFRERMADTKEESKVVFTGSVAVCSPFIELLAYTVRDRGFDMLYVPKANAKEARKIREIENIGYSVVDEKGDPKNPDAIVVLGGLAMPKFGCTPEDVNQMIESISGDKKPKIFGVGFMNIFEKAGWDKKIDFDTVIDITMETVVVK</sequence>
<dbReference type="Gene3D" id="3.40.50.2300">
    <property type="match status" value="1"/>
</dbReference>
<evidence type="ECO:0000313" key="1">
    <source>
        <dbReference type="EMBL" id="QNO56420.1"/>
    </source>
</evidence>
<dbReference type="EMBL" id="MT631655">
    <property type="protein sequence ID" value="QNO56420.1"/>
    <property type="molecule type" value="Genomic_DNA"/>
</dbReference>
<accession>A0A7G9Z836</accession>
<dbReference type="PIRSF" id="PIRSF004962">
    <property type="entry name" value="UCP004962"/>
    <property type="match status" value="1"/>
</dbReference>
<evidence type="ECO:0008006" key="2">
    <source>
        <dbReference type="Google" id="ProtNLM"/>
    </source>
</evidence>
<dbReference type="AlphaFoldDB" id="A0A7G9Z836"/>
<dbReference type="Pfam" id="PF09897">
    <property type="entry name" value="DUF2124"/>
    <property type="match status" value="1"/>
</dbReference>